<proteinExistence type="predicted"/>
<comment type="caution">
    <text evidence="1">The sequence shown here is derived from an EMBL/GenBank/DDBJ whole genome shotgun (WGS) entry which is preliminary data.</text>
</comment>
<dbReference type="AlphaFoldDB" id="A0A849HJ21"/>
<dbReference type="EMBL" id="JABEPQ010000002">
    <property type="protein sequence ID" value="NNM46564.1"/>
    <property type="molecule type" value="Genomic_DNA"/>
</dbReference>
<dbReference type="RefSeq" id="WP_171243656.1">
    <property type="nucleotide sequence ID" value="NZ_JABEPQ010000002.1"/>
</dbReference>
<evidence type="ECO:0000313" key="1">
    <source>
        <dbReference type="EMBL" id="NNM46564.1"/>
    </source>
</evidence>
<dbReference type="InterPro" id="IPR019587">
    <property type="entry name" value="Polyketide_cyclase/dehydratase"/>
</dbReference>
<dbReference type="Proteomes" id="UP000588586">
    <property type="component" value="Unassembled WGS sequence"/>
</dbReference>
<dbReference type="InterPro" id="IPR023393">
    <property type="entry name" value="START-like_dom_sf"/>
</dbReference>
<evidence type="ECO:0000313" key="2">
    <source>
        <dbReference type="Proteomes" id="UP000588586"/>
    </source>
</evidence>
<protein>
    <submittedName>
        <fullName evidence="1">Polyketide cyclase</fullName>
    </submittedName>
</protein>
<gene>
    <name evidence="1" type="ORF">HJG52_11175</name>
</gene>
<dbReference type="Pfam" id="PF10604">
    <property type="entry name" value="Polyketide_cyc2"/>
    <property type="match status" value="1"/>
</dbReference>
<reference evidence="1 2" key="1">
    <citation type="submission" date="2020-04" db="EMBL/GenBank/DDBJ databases">
        <title>Knoellia sp. isolate from air conditioner.</title>
        <authorList>
            <person name="Chea S."/>
            <person name="Kim D.-U."/>
        </authorList>
    </citation>
    <scope>NUCLEOTIDE SEQUENCE [LARGE SCALE GENOMIC DNA]</scope>
    <source>
        <strain evidence="1 2">DB2414S</strain>
    </source>
</reference>
<dbReference type="SUPFAM" id="SSF55961">
    <property type="entry name" value="Bet v1-like"/>
    <property type="match status" value="1"/>
</dbReference>
<dbReference type="Gene3D" id="3.30.530.20">
    <property type="match status" value="1"/>
</dbReference>
<keyword evidence="2" id="KW-1185">Reference proteome</keyword>
<organism evidence="1 2">
    <name type="scientific">Knoellia koreensis</name>
    <dbReference type="NCBI Taxonomy" id="2730921"/>
    <lineage>
        <taxon>Bacteria</taxon>
        <taxon>Bacillati</taxon>
        <taxon>Actinomycetota</taxon>
        <taxon>Actinomycetes</taxon>
        <taxon>Micrococcales</taxon>
        <taxon>Intrasporangiaceae</taxon>
        <taxon>Knoellia</taxon>
    </lineage>
</organism>
<name>A0A849HJ21_9MICO</name>
<accession>A0A849HJ21</accession>
<sequence>MIAVELRSPAPAETVWDLVADLPRWGERLPTMDSVTPLVADQPTGVGSRFEVRQPGLRPAVYTVTRWDPGAGFDWEARTLGVRTVATHEVTRDGDGSLLVLTLTWSGPMAWLARRVFGRKAEAMVREEAQTFARLATAEQA</sequence>